<dbReference type="STRING" id="1330021.A0A367LQL8"/>
<evidence type="ECO:0000259" key="2">
    <source>
        <dbReference type="Pfam" id="PF06985"/>
    </source>
</evidence>
<name>A0A367LQL8_9HYPO</name>
<organism evidence="4 5">
    <name type="scientific">Ophiocordyceps polyrhachis-furcata BCC 54312</name>
    <dbReference type="NCBI Taxonomy" id="1330021"/>
    <lineage>
        <taxon>Eukaryota</taxon>
        <taxon>Fungi</taxon>
        <taxon>Dikarya</taxon>
        <taxon>Ascomycota</taxon>
        <taxon>Pezizomycotina</taxon>
        <taxon>Sordariomycetes</taxon>
        <taxon>Hypocreomycetidae</taxon>
        <taxon>Hypocreales</taxon>
        <taxon>Ophiocordycipitaceae</taxon>
        <taxon>Ophiocordyceps</taxon>
    </lineage>
</organism>
<feature type="region of interest" description="Disordered" evidence="1">
    <location>
        <begin position="299"/>
        <end position="332"/>
    </location>
</feature>
<comment type="caution">
    <text evidence="4">The sequence shown here is derived from an EMBL/GenBank/DDBJ whole genome shotgun (WGS) entry which is preliminary data.</text>
</comment>
<reference evidence="4 5" key="1">
    <citation type="journal article" date="2015" name="BMC Genomics">
        <title>Insights from the genome of Ophiocordyceps polyrhachis-furcata to pathogenicity and host specificity in insect fungi.</title>
        <authorList>
            <person name="Wichadakul D."/>
            <person name="Kobmoo N."/>
            <person name="Ingsriswang S."/>
            <person name="Tangphatsornruang S."/>
            <person name="Chantasingh D."/>
            <person name="Luangsa-ard J.J."/>
            <person name="Eurwilaichitr L."/>
        </authorList>
    </citation>
    <scope>NUCLEOTIDE SEQUENCE [LARGE SCALE GENOMIC DNA]</scope>
    <source>
        <strain evidence="4 5">BCC 54312</strain>
    </source>
</reference>
<protein>
    <recommendedName>
        <fullName evidence="6">DUF1996 domain-containing protein</fullName>
    </recommendedName>
</protein>
<dbReference type="Pfam" id="PF09362">
    <property type="entry name" value="DUF1996"/>
    <property type="match status" value="1"/>
</dbReference>
<dbReference type="InterPro" id="IPR010730">
    <property type="entry name" value="HET"/>
</dbReference>
<evidence type="ECO:0008006" key="6">
    <source>
        <dbReference type="Google" id="ProtNLM"/>
    </source>
</evidence>
<dbReference type="EMBL" id="LKCN02000001">
    <property type="protein sequence ID" value="RCI16640.1"/>
    <property type="molecule type" value="Genomic_DNA"/>
</dbReference>
<feature type="domain" description="Heterokaryon incompatibility" evidence="2">
    <location>
        <begin position="378"/>
        <end position="446"/>
    </location>
</feature>
<dbReference type="PANTHER" id="PTHR43662:SF3">
    <property type="entry name" value="DOMAIN PROTEIN, PUTATIVE (AFU_ORTHOLOGUE AFUA_6G11970)-RELATED"/>
    <property type="match status" value="1"/>
</dbReference>
<evidence type="ECO:0000259" key="3">
    <source>
        <dbReference type="Pfam" id="PF09362"/>
    </source>
</evidence>
<feature type="domain" description="DUF1996" evidence="3">
    <location>
        <begin position="40"/>
        <end position="271"/>
    </location>
</feature>
<dbReference type="AlphaFoldDB" id="A0A367LQL8"/>
<proteinExistence type="predicted"/>
<dbReference type="OrthoDB" id="74764at2759"/>
<dbReference type="Pfam" id="PF06985">
    <property type="entry name" value="HET"/>
    <property type="match status" value="1"/>
</dbReference>
<dbReference type="InterPro" id="IPR018535">
    <property type="entry name" value="DUF1996"/>
</dbReference>
<sequence length="546" mass="59378">MKLDNLRSVGLVHAALAQTPAVLGHIFTVNCKPLTIQRADPILFPGLISPHVHSVVGGTAFALAETNEQARAANATTCDKTLDNSNYWQPQLYHQRLDGRFELVEMQGIAAYYIDRACDYVPGRQNCNDAPHGRAPPAGLRMIVGNPHLRTYDASNPEQRAISHICLGSGFSHDTPHLPSERCERLRAETYFPSCWDGISLDSPNHKSHMAFPSIGDYNTGVCPPSHPKAILSVFLEFFYDTAAVKNFNRWVWAMGDPTGYGLHGDFINGWTDQQALERAMDTCTGPLGVDDARCSLNVGPNGPGQPSPRWPEVEPPKEEVGLGGPLERLPGDNPVTGAAEGGGKPATYGFCVLHETTTTQQASHLVTHSLASELPPFTALSYVWGDSADTVTASWSGNTVSMTRNLSAILQCLTSSSASEPMLLVWIDALCINQADLGERAEQSQAHGPDLLPRGSLDVLSHVCQYPSTRGQLSALPSWVPDWTATVDETFHHYYSERTRRMALSDGSMGLEAEWQRLGDGRVSTKAMIIGHIKTTALGIPDFKS</sequence>
<evidence type="ECO:0000256" key="1">
    <source>
        <dbReference type="SAM" id="MobiDB-lite"/>
    </source>
</evidence>
<gene>
    <name evidence="4" type="ORF">L249_2572</name>
</gene>
<keyword evidence="5" id="KW-1185">Reference proteome</keyword>
<dbReference type="Proteomes" id="UP000253664">
    <property type="component" value="Unassembled WGS sequence"/>
</dbReference>
<dbReference type="PANTHER" id="PTHR43662">
    <property type="match status" value="1"/>
</dbReference>
<accession>A0A367LQL8</accession>
<evidence type="ECO:0000313" key="5">
    <source>
        <dbReference type="Proteomes" id="UP000253664"/>
    </source>
</evidence>
<feature type="compositionally biased region" description="Basic and acidic residues" evidence="1">
    <location>
        <begin position="312"/>
        <end position="321"/>
    </location>
</feature>
<evidence type="ECO:0000313" key="4">
    <source>
        <dbReference type="EMBL" id="RCI16640.1"/>
    </source>
</evidence>